<dbReference type="Proteomes" id="UP000696280">
    <property type="component" value="Unassembled WGS sequence"/>
</dbReference>
<feature type="domain" description="Ubiquitin-like" evidence="1">
    <location>
        <begin position="240"/>
        <end position="317"/>
    </location>
</feature>
<dbReference type="Pfam" id="PF22893">
    <property type="entry name" value="ULD_2"/>
    <property type="match status" value="1"/>
</dbReference>
<keyword evidence="3" id="KW-1185">Reference proteome</keyword>
<comment type="caution">
    <text evidence="2">The sequence shown here is derived from an EMBL/GenBank/DDBJ whole genome shotgun (WGS) entry which is preliminary data.</text>
</comment>
<organism evidence="2 3">
    <name type="scientific">Hymenoscyphus fraxineus</name>
    <dbReference type="NCBI Taxonomy" id="746836"/>
    <lineage>
        <taxon>Eukaryota</taxon>
        <taxon>Fungi</taxon>
        <taxon>Dikarya</taxon>
        <taxon>Ascomycota</taxon>
        <taxon>Pezizomycotina</taxon>
        <taxon>Leotiomycetes</taxon>
        <taxon>Helotiales</taxon>
        <taxon>Helotiaceae</taxon>
        <taxon>Hymenoscyphus</taxon>
    </lineage>
</organism>
<dbReference type="EMBL" id="CAJVRL010000104">
    <property type="protein sequence ID" value="CAG8961218.1"/>
    <property type="molecule type" value="Genomic_DNA"/>
</dbReference>
<dbReference type="PANTHER" id="PTHR38886">
    <property type="entry name" value="SESA DOMAIN-CONTAINING PROTEIN"/>
    <property type="match status" value="1"/>
</dbReference>
<proteinExistence type="predicted"/>
<accession>A0A9N9LAW0</accession>
<evidence type="ECO:0000313" key="2">
    <source>
        <dbReference type="EMBL" id="CAG8961218.1"/>
    </source>
</evidence>
<name>A0A9N9LAW0_9HELO</name>
<dbReference type="PANTHER" id="PTHR38886:SF1">
    <property type="entry name" value="NACHT-NTPASE AND P-LOOP NTPASES N-TERMINAL DOMAIN-CONTAINING PROTEIN"/>
    <property type="match status" value="1"/>
</dbReference>
<dbReference type="OrthoDB" id="3045089at2759"/>
<dbReference type="InterPro" id="IPR011990">
    <property type="entry name" value="TPR-like_helical_dom_sf"/>
</dbReference>
<dbReference type="AlphaFoldDB" id="A0A9N9LAW0"/>
<dbReference type="SUPFAM" id="SSF48452">
    <property type="entry name" value="TPR-like"/>
    <property type="match status" value="1"/>
</dbReference>
<evidence type="ECO:0000313" key="3">
    <source>
        <dbReference type="Proteomes" id="UP000696280"/>
    </source>
</evidence>
<sequence length="657" mass="74992">MAASFGFSIGDFIAGINLVIQITSALSSASESTASYAGLLSELYVLERALHGIKDLRSDDGTLQSGDSISNNPYSQQLEALHRASYFAASQCQKTIDRLLTKLKPFQGHLATNGKSKRWTQRWRKVRWAVLTEGEIEGYRAEIIGHVSAINLNLVLIQIESAKLHSQRTRSGQESIKSLTRQNYNNTMSYLVGTLGELGQKSDRLLEATDSIVRSNSQMVQGILQQQEIGQTPSANNKCKPITFIDAFGKETHFHLDFVYSHTVLQDWLMGRFKETGYDKIVNMEYAIEDLRTKRQITLAKDWQTVYPGMCLGMEIVYSWTLDQSRGEKWHTCPVCEESCVGKTNAYTLCDNCGVQFKRINDMPFECVKDEGYSVPESENCQSNKEKGEFQVARKDFQSSRSIKRRDFLSHIQNWYRRTEYEKLQMQAFRRFRFQPTRAEFELAGIEPWMILYRLFHLEDQSNGVFPNTAQFGEQTYNRMLDEIGASSGSPVLNPPNMLHGLLNMGIILFFYGESEIAETLFFRVLKETGMPYNEISSEAYDTDLVIHTVCNLATVQATLGKLQSAIDILKACIHTINENEENFFLLHSTLLPILWEAGNNEEAISALESIFLDKYLSWCDDFSFSYGRKLYEYMVRMKERGLLGFVEEESSSDEEE</sequence>
<gene>
    <name evidence="2" type="ORF">HYFRA_00013274</name>
</gene>
<protein>
    <recommendedName>
        <fullName evidence="1">Ubiquitin-like domain-containing protein</fullName>
    </recommendedName>
</protein>
<dbReference type="InterPro" id="IPR054464">
    <property type="entry name" value="ULD_fung"/>
</dbReference>
<dbReference type="Gene3D" id="1.25.40.10">
    <property type="entry name" value="Tetratricopeptide repeat domain"/>
    <property type="match status" value="1"/>
</dbReference>
<evidence type="ECO:0000259" key="1">
    <source>
        <dbReference type="Pfam" id="PF22893"/>
    </source>
</evidence>
<reference evidence="2" key="1">
    <citation type="submission" date="2021-07" db="EMBL/GenBank/DDBJ databases">
        <authorList>
            <person name="Durling M."/>
        </authorList>
    </citation>
    <scope>NUCLEOTIDE SEQUENCE</scope>
</reference>